<keyword evidence="2" id="KW-1185">Reference proteome</keyword>
<sequence length="154" mass="18100">MTKSSHFIPTNGKAEHTIQTLKDMMRSCVINFKGYWDDHLPLIEFAYNNSYHSSIGMAPFEALYGRRFRSRIGWFEVGENALIGPDLVYEAMQKVILIRERLRTTQRQKKSYVDVRRRYLEFDVHSWVYLKISPMKGVMRFGKKGKLIPCYVGP</sequence>
<evidence type="ECO:0008006" key="3">
    <source>
        <dbReference type="Google" id="ProtNLM"/>
    </source>
</evidence>
<organism evidence="1 2">
    <name type="scientific">Solanum verrucosum</name>
    <dbReference type="NCBI Taxonomy" id="315347"/>
    <lineage>
        <taxon>Eukaryota</taxon>
        <taxon>Viridiplantae</taxon>
        <taxon>Streptophyta</taxon>
        <taxon>Embryophyta</taxon>
        <taxon>Tracheophyta</taxon>
        <taxon>Spermatophyta</taxon>
        <taxon>Magnoliopsida</taxon>
        <taxon>eudicotyledons</taxon>
        <taxon>Gunneridae</taxon>
        <taxon>Pentapetalae</taxon>
        <taxon>asterids</taxon>
        <taxon>lamiids</taxon>
        <taxon>Solanales</taxon>
        <taxon>Solanaceae</taxon>
        <taxon>Solanoideae</taxon>
        <taxon>Solaneae</taxon>
        <taxon>Solanum</taxon>
    </lineage>
</organism>
<evidence type="ECO:0000313" key="1">
    <source>
        <dbReference type="EMBL" id="WMV32798.1"/>
    </source>
</evidence>
<dbReference type="InterPro" id="IPR012337">
    <property type="entry name" value="RNaseH-like_sf"/>
</dbReference>
<dbReference type="SUPFAM" id="SSF53098">
    <property type="entry name" value="Ribonuclease H-like"/>
    <property type="match status" value="1"/>
</dbReference>
<accession>A0AAF0TZN5</accession>
<dbReference type="AlphaFoldDB" id="A0AAF0TZN5"/>
<dbReference type="InterPro" id="IPR036397">
    <property type="entry name" value="RNaseH_sf"/>
</dbReference>
<protein>
    <recommendedName>
        <fullName evidence="3">Integrase catalytic domain-containing protein</fullName>
    </recommendedName>
</protein>
<proteinExistence type="predicted"/>
<dbReference type="Proteomes" id="UP001234989">
    <property type="component" value="Chromosome 6"/>
</dbReference>
<gene>
    <name evidence="1" type="ORF">MTR67_026183</name>
</gene>
<dbReference type="Gene3D" id="3.30.420.10">
    <property type="entry name" value="Ribonuclease H-like superfamily/Ribonuclease H"/>
    <property type="match status" value="1"/>
</dbReference>
<evidence type="ECO:0000313" key="2">
    <source>
        <dbReference type="Proteomes" id="UP001234989"/>
    </source>
</evidence>
<dbReference type="GO" id="GO:0003676">
    <property type="term" value="F:nucleic acid binding"/>
    <property type="evidence" value="ECO:0007669"/>
    <property type="project" value="InterPro"/>
</dbReference>
<dbReference type="PANTHER" id="PTHR45835">
    <property type="entry name" value="YALI0A06105P"/>
    <property type="match status" value="1"/>
</dbReference>
<reference evidence="1" key="1">
    <citation type="submission" date="2023-08" db="EMBL/GenBank/DDBJ databases">
        <title>A de novo genome assembly of Solanum verrucosum Schlechtendal, a Mexican diploid species geographically isolated from the other diploid A-genome species in potato relatives.</title>
        <authorList>
            <person name="Hosaka K."/>
        </authorList>
    </citation>
    <scope>NUCLEOTIDE SEQUENCE</scope>
    <source>
        <tissue evidence="1">Young leaves</tissue>
    </source>
</reference>
<dbReference type="PANTHER" id="PTHR45835:SF91">
    <property type="entry name" value="RETROTRANSPOSON, TY3-GYPSY SUBCLASS-LIKE PROTEIN"/>
    <property type="match status" value="1"/>
</dbReference>
<dbReference type="EMBL" id="CP133617">
    <property type="protein sequence ID" value="WMV32798.1"/>
    <property type="molecule type" value="Genomic_DNA"/>
</dbReference>
<name>A0AAF0TZN5_SOLVR</name>